<organism evidence="1 2">
    <name type="scientific">Euplotes crassus</name>
    <dbReference type="NCBI Taxonomy" id="5936"/>
    <lineage>
        <taxon>Eukaryota</taxon>
        <taxon>Sar</taxon>
        <taxon>Alveolata</taxon>
        <taxon>Ciliophora</taxon>
        <taxon>Intramacronucleata</taxon>
        <taxon>Spirotrichea</taxon>
        <taxon>Hypotrichia</taxon>
        <taxon>Euplotida</taxon>
        <taxon>Euplotidae</taxon>
        <taxon>Moneuplotes</taxon>
    </lineage>
</organism>
<proteinExistence type="predicted"/>
<evidence type="ECO:0000313" key="2">
    <source>
        <dbReference type="Proteomes" id="UP001295684"/>
    </source>
</evidence>
<gene>
    <name evidence="1" type="ORF">ECRASSUSDP1_LOCUS5380</name>
</gene>
<evidence type="ECO:0000313" key="1">
    <source>
        <dbReference type="EMBL" id="CAI2364040.1"/>
    </source>
</evidence>
<sequence>MPFQCLLPATGMKVIELIPPLTMVCSIPPKVICDLEPVSVNLTPKEFSGITPSSYSCVTRHTENTIPLCSFMTRKVCTFNFKHLKVVDCVCLVIGQGNFPSDFASCDSSRAVSNFLHPLFIVL</sequence>
<name>A0AAD1U9X3_EUPCR</name>
<accession>A0AAD1U9X3</accession>
<dbReference type="AlphaFoldDB" id="A0AAD1U9X3"/>
<comment type="caution">
    <text evidence="1">The sequence shown here is derived from an EMBL/GenBank/DDBJ whole genome shotgun (WGS) entry which is preliminary data.</text>
</comment>
<dbReference type="Proteomes" id="UP001295684">
    <property type="component" value="Unassembled WGS sequence"/>
</dbReference>
<keyword evidence="2" id="KW-1185">Reference proteome</keyword>
<reference evidence="1" key="1">
    <citation type="submission" date="2023-07" db="EMBL/GenBank/DDBJ databases">
        <authorList>
            <consortium name="AG Swart"/>
            <person name="Singh M."/>
            <person name="Singh A."/>
            <person name="Seah K."/>
            <person name="Emmerich C."/>
        </authorList>
    </citation>
    <scope>NUCLEOTIDE SEQUENCE</scope>
    <source>
        <strain evidence="1">DP1</strain>
    </source>
</reference>
<dbReference type="EMBL" id="CAMPGE010005192">
    <property type="protein sequence ID" value="CAI2364040.1"/>
    <property type="molecule type" value="Genomic_DNA"/>
</dbReference>
<protein>
    <submittedName>
        <fullName evidence="1">Uncharacterized protein</fullName>
    </submittedName>
</protein>